<protein>
    <recommendedName>
        <fullName evidence="8">General secretion pathway GspH domain-containing protein</fullName>
    </recommendedName>
</protein>
<dbReference type="AlphaFoldDB" id="A0A1U7NVB5"/>
<evidence type="ECO:0000256" key="2">
    <source>
        <dbReference type="ARBA" id="ARBA00022475"/>
    </source>
</evidence>
<dbReference type="GO" id="GO:0015627">
    <property type="term" value="C:type II protein secretion system complex"/>
    <property type="evidence" value="ECO:0007669"/>
    <property type="project" value="InterPro"/>
</dbReference>
<evidence type="ECO:0000256" key="6">
    <source>
        <dbReference type="ARBA" id="ARBA00022989"/>
    </source>
</evidence>
<evidence type="ECO:0000256" key="3">
    <source>
        <dbReference type="ARBA" id="ARBA00022481"/>
    </source>
</evidence>
<reference evidence="9 10" key="1">
    <citation type="submission" date="2017-01" db="EMBL/GenBank/DDBJ databases">
        <title>Genome Analysis of Deinococcus marmoris KOPRI26562.</title>
        <authorList>
            <person name="Kim J.H."/>
            <person name="Oh H.-M."/>
        </authorList>
    </citation>
    <scope>NUCLEOTIDE SEQUENCE [LARGE SCALE GENOMIC DNA]</scope>
    <source>
        <strain evidence="9 10">KOPRI26562</strain>
    </source>
</reference>
<comment type="subcellular location">
    <subcellularLocation>
        <location evidence="1">Cell inner membrane</location>
        <topology evidence="1">Single-pass membrane protein</topology>
    </subcellularLocation>
</comment>
<comment type="caution">
    <text evidence="9">The sequence shown here is derived from an EMBL/GenBank/DDBJ whole genome shotgun (WGS) entry which is preliminary data.</text>
</comment>
<dbReference type="GO" id="GO:0015628">
    <property type="term" value="P:protein secretion by the type II secretion system"/>
    <property type="evidence" value="ECO:0007669"/>
    <property type="project" value="InterPro"/>
</dbReference>
<keyword evidence="4" id="KW-0997">Cell inner membrane</keyword>
<keyword evidence="7" id="KW-0472">Membrane</keyword>
<keyword evidence="5" id="KW-0812">Transmembrane</keyword>
<dbReference type="Pfam" id="PF12019">
    <property type="entry name" value="GspH"/>
    <property type="match status" value="1"/>
</dbReference>
<keyword evidence="10" id="KW-1185">Reference proteome</keyword>
<dbReference type="InterPro" id="IPR045584">
    <property type="entry name" value="Pilin-like"/>
</dbReference>
<evidence type="ECO:0000256" key="4">
    <source>
        <dbReference type="ARBA" id="ARBA00022519"/>
    </source>
</evidence>
<evidence type="ECO:0000313" key="10">
    <source>
        <dbReference type="Proteomes" id="UP000186607"/>
    </source>
</evidence>
<dbReference type="InterPro" id="IPR022346">
    <property type="entry name" value="T2SS_GspH"/>
</dbReference>
<keyword evidence="2" id="KW-1003">Cell membrane</keyword>
<dbReference type="Proteomes" id="UP000186607">
    <property type="component" value="Unassembled WGS sequence"/>
</dbReference>
<gene>
    <name evidence="9" type="ORF">BOO71_0010573</name>
</gene>
<dbReference type="EMBL" id="MSTI01000125">
    <property type="protein sequence ID" value="OLV16861.1"/>
    <property type="molecule type" value="Genomic_DNA"/>
</dbReference>
<evidence type="ECO:0000256" key="1">
    <source>
        <dbReference type="ARBA" id="ARBA00004377"/>
    </source>
</evidence>
<keyword evidence="6" id="KW-1133">Transmembrane helix</keyword>
<dbReference type="STRING" id="249408.BOO71_0010573"/>
<evidence type="ECO:0000259" key="8">
    <source>
        <dbReference type="Pfam" id="PF12019"/>
    </source>
</evidence>
<dbReference type="GO" id="GO:0005886">
    <property type="term" value="C:plasma membrane"/>
    <property type="evidence" value="ECO:0007669"/>
    <property type="project" value="UniProtKB-SubCell"/>
</dbReference>
<keyword evidence="3" id="KW-0488">Methylation</keyword>
<organism evidence="9 10">
    <name type="scientific">Deinococcus marmoris</name>
    <dbReference type="NCBI Taxonomy" id="249408"/>
    <lineage>
        <taxon>Bacteria</taxon>
        <taxon>Thermotogati</taxon>
        <taxon>Deinococcota</taxon>
        <taxon>Deinococci</taxon>
        <taxon>Deinococcales</taxon>
        <taxon>Deinococcaceae</taxon>
        <taxon>Deinococcus</taxon>
    </lineage>
</organism>
<evidence type="ECO:0000313" key="9">
    <source>
        <dbReference type="EMBL" id="OLV16861.1"/>
    </source>
</evidence>
<feature type="domain" description="General secretion pathway GspH" evidence="8">
    <location>
        <begin position="30"/>
        <end position="130"/>
    </location>
</feature>
<evidence type="ECO:0000256" key="7">
    <source>
        <dbReference type="ARBA" id="ARBA00023136"/>
    </source>
</evidence>
<sequence length="138" mass="14588">MLAILGILLSIGGLILSKQINEARNMDFVEALAQDINLARSVAMAKGQRTQIEFVSASKYEVKNLDAAGQPVLSTQTNASVTMTGINLGDKLICSSSGFCLGYTAGGAMKTLSQVACTYGQKTRVLKITVLGLTRIES</sequence>
<evidence type="ECO:0000256" key="5">
    <source>
        <dbReference type="ARBA" id="ARBA00022692"/>
    </source>
</evidence>
<accession>A0A1U7NVB5</accession>
<dbReference type="SUPFAM" id="SSF54523">
    <property type="entry name" value="Pili subunits"/>
    <property type="match status" value="1"/>
</dbReference>
<proteinExistence type="predicted"/>
<name>A0A1U7NVB5_9DEIO</name>